<dbReference type="Pfam" id="PF01467">
    <property type="entry name" value="CTP_transf_like"/>
    <property type="match status" value="1"/>
</dbReference>
<feature type="domain" description="Cytidyltransferase-like" evidence="12">
    <location>
        <begin position="16"/>
        <end position="177"/>
    </location>
</feature>
<dbReference type="GO" id="GO:0005524">
    <property type="term" value="F:ATP binding"/>
    <property type="evidence" value="ECO:0007669"/>
    <property type="project" value="UniProtKB-KW"/>
</dbReference>
<dbReference type="InterPro" id="IPR004821">
    <property type="entry name" value="Cyt_trans-like"/>
</dbReference>
<keyword evidence="14" id="KW-1185">Reference proteome</keyword>
<evidence type="ECO:0000256" key="4">
    <source>
        <dbReference type="ARBA" id="ARBA00022642"/>
    </source>
</evidence>
<comment type="similarity">
    <text evidence="3 11">Belongs to the NadD family.</text>
</comment>
<dbReference type="RefSeq" id="WP_110257161.1">
    <property type="nucleotide sequence ID" value="NZ_QJKB01000009.1"/>
</dbReference>
<evidence type="ECO:0000259" key="12">
    <source>
        <dbReference type="Pfam" id="PF01467"/>
    </source>
</evidence>
<reference evidence="13 14" key="1">
    <citation type="submission" date="2018-05" db="EMBL/GenBank/DDBJ databases">
        <title>Genomic Encyclopedia of Type Strains, Phase IV (KMG-IV): sequencing the most valuable type-strain genomes for metagenomic binning, comparative biology and taxonomic classification.</title>
        <authorList>
            <person name="Goeker M."/>
        </authorList>
    </citation>
    <scope>NUCLEOTIDE SEQUENCE [LARGE SCALE GENOMIC DNA]</scope>
    <source>
        <strain evidence="13 14">DSM 19792</strain>
    </source>
</reference>
<evidence type="ECO:0000256" key="1">
    <source>
        <dbReference type="ARBA" id="ARBA00002324"/>
    </source>
</evidence>
<dbReference type="EC" id="2.7.7.18" evidence="11"/>
<evidence type="ECO:0000256" key="6">
    <source>
        <dbReference type="ARBA" id="ARBA00022695"/>
    </source>
</evidence>
<comment type="function">
    <text evidence="1 11">Catalyzes the reversible adenylation of nicotinate mononucleotide (NaMN) to nicotinic acid adenine dinucleotide (NaAD).</text>
</comment>
<dbReference type="NCBIfam" id="TIGR00482">
    <property type="entry name" value="nicotinate (nicotinamide) nucleotide adenylyltransferase"/>
    <property type="match status" value="1"/>
</dbReference>
<gene>
    <name evidence="11" type="primary">nadD</name>
    <name evidence="13" type="ORF">DFR42_10926</name>
</gene>
<dbReference type="HAMAP" id="MF_00244">
    <property type="entry name" value="NaMN_adenylyltr"/>
    <property type="match status" value="1"/>
</dbReference>
<keyword evidence="7 11" id="KW-0547">Nucleotide-binding</keyword>
<dbReference type="Proteomes" id="UP000247792">
    <property type="component" value="Unassembled WGS sequence"/>
</dbReference>
<organism evidence="13 14">
    <name type="scientific">Undibacterium pigrum</name>
    <dbReference type="NCBI Taxonomy" id="401470"/>
    <lineage>
        <taxon>Bacteria</taxon>
        <taxon>Pseudomonadati</taxon>
        <taxon>Pseudomonadota</taxon>
        <taxon>Betaproteobacteria</taxon>
        <taxon>Burkholderiales</taxon>
        <taxon>Oxalobacteraceae</taxon>
        <taxon>Undibacterium</taxon>
    </lineage>
</organism>
<comment type="pathway">
    <text evidence="2 11">Cofactor biosynthesis; NAD(+) biosynthesis; deamido-NAD(+) from nicotinate D-ribonucleotide: step 1/1.</text>
</comment>
<comment type="catalytic activity">
    <reaction evidence="10 11">
        <text>nicotinate beta-D-ribonucleotide + ATP + H(+) = deamido-NAD(+) + diphosphate</text>
        <dbReference type="Rhea" id="RHEA:22860"/>
        <dbReference type="ChEBI" id="CHEBI:15378"/>
        <dbReference type="ChEBI" id="CHEBI:30616"/>
        <dbReference type="ChEBI" id="CHEBI:33019"/>
        <dbReference type="ChEBI" id="CHEBI:57502"/>
        <dbReference type="ChEBI" id="CHEBI:58437"/>
        <dbReference type="EC" id="2.7.7.18"/>
    </reaction>
</comment>
<keyword evidence="5 11" id="KW-0808">Transferase</keyword>
<name>A0A318IX71_9BURK</name>
<evidence type="ECO:0000256" key="7">
    <source>
        <dbReference type="ARBA" id="ARBA00022741"/>
    </source>
</evidence>
<keyword evidence="6 11" id="KW-0548">Nucleotidyltransferase</keyword>
<sequence>MGLETAETAAPPCILVLGGSFDPVHLGHVALAHSLATALQPDELRIIPVGQQWQKNELQATATQRLAMLKLAFEDWQLCPVRIDEQEIIRAEQGKSNYTIDTLHQLRREVGDEASLVFAMGADQLQNLHTWRNWQALLEVAHLCAASRPGFSLDISSPDIADVWKKNAISALEMRSRPAGGTYLERNLAQDVSATQLRTELKQHNPTTRLLVPHKVLDYLQQQTIYQ</sequence>
<comment type="caution">
    <text evidence="13">The sequence shown here is derived from an EMBL/GenBank/DDBJ whole genome shotgun (WGS) entry which is preliminary data.</text>
</comment>
<evidence type="ECO:0000256" key="10">
    <source>
        <dbReference type="ARBA" id="ARBA00048721"/>
    </source>
</evidence>
<dbReference type="Gene3D" id="3.40.50.620">
    <property type="entry name" value="HUPs"/>
    <property type="match status" value="1"/>
</dbReference>
<dbReference type="SUPFAM" id="SSF52374">
    <property type="entry name" value="Nucleotidylyl transferase"/>
    <property type="match status" value="1"/>
</dbReference>
<evidence type="ECO:0000313" key="13">
    <source>
        <dbReference type="EMBL" id="PXX39915.1"/>
    </source>
</evidence>
<evidence type="ECO:0000256" key="11">
    <source>
        <dbReference type="HAMAP-Rule" id="MF_00244"/>
    </source>
</evidence>
<evidence type="ECO:0000256" key="9">
    <source>
        <dbReference type="ARBA" id="ARBA00023027"/>
    </source>
</evidence>
<dbReference type="AlphaFoldDB" id="A0A318IX71"/>
<evidence type="ECO:0000256" key="8">
    <source>
        <dbReference type="ARBA" id="ARBA00022840"/>
    </source>
</evidence>
<dbReference type="EMBL" id="QJKB01000009">
    <property type="protein sequence ID" value="PXX39915.1"/>
    <property type="molecule type" value="Genomic_DNA"/>
</dbReference>
<dbReference type="PANTHER" id="PTHR39321">
    <property type="entry name" value="NICOTINATE-NUCLEOTIDE ADENYLYLTRANSFERASE-RELATED"/>
    <property type="match status" value="1"/>
</dbReference>
<proteinExistence type="inferred from homology"/>
<dbReference type="GO" id="GO:0009435">
    <property type="term" value="P:NAD+ biosynthetic process"/>
    <property type="evidence" value="ECO:0007669"/>
    <property type="project" value="UniProtKB-UniRule"/>
</dbReference>
<keyword evidence="9 11" id="KW-0520">NAD</keyword>
<evidence type="ECO:0000313" key="14">
    <source>
        <dbReference type="Proteomes" id="UP000247792"/>
    </source>
</evidence>
<keyword evidence="8 11" id="KW-0067">ATP-binding</keyword>
<evidence type="ECO:0000256" key="2">
    <source>
        <dbReference type="ARBA" id="ARBA00005019"/>
    </source>
</evidence>
<dbReference type="UniPathway" id="UPA00253">
    <property type="reaction ID" value="UER00332"/>
</dbReference>
<keyword evidence="4 11" id="KW-0662">Pyridine nucleotide biosynthesis</keyword>
<dbReference type="PANTHER" id="PTHR39321:SF3">
    <property type="entry name" value="PHOSPHOPANTETHEINE ADENYLYLTRANSFERASE"/>
    <property type="match status" value="1"/>
</dbReference>
<dbReference type="OrthoDB" id="5295945at2"/>
<dbReference type="InterPro" id="IPR005248">
    <property type="entry name" value="NadD/NMNAT"/>
</dbReference>
<dbReference type="GO" id="GO:0004515">
    <property type="term" value="F:nicotinate-nucleotide adenylyltransferase activity"/>
    <property type="evidence" value="ECO:0007669"/>
    <property type="project" value="UniProtKB-UniRule"/>
</dbReference>
<protein>
    <recommendedName>
        <fullName evidence="11">Probable nicotinate-nucleotide adenylyltransferase</fullName>
        <ecNumber evidence="11">2.7.7.18</ecNumber>
    </recommendedName>
    <alternativeName>
        <fullName evidence="11">Deamido-NAD(+) diphosphorylase</fullName>
    </alternativeName>
    <alternativeName>
        <fullName evidence="11">Deamido-NAD(+) pyrophosphorylase</fullName>
    </alternativeName>
    <alternativeName>
        <fullName evidence="11">Nicotinate mononucleotide adenylyltransferase</fullName>
        <shortName evidence="11">NaMN adenylyltransferase</shortName>
    </alternativeName>
</protein>
<evidence type="ECO:0000256" key="5">
    <source>
        <dbReference type="ARBA" id="ARBA00022679"/>
    </source>
</evidence>
<dbReference type="InterPro" id="IPR014729">
    <property type="entry name" value="Rossmann-like_a/b/a_fold"/>
</dbReference>
<evidence type="ECO:0000256" key="3">
    <source>
        <dbReference type="ARBA" id="ARBA00009014"/>
    </source>
</evidence>
<dbReference type="CDD" id="cd02165">
    <property type="entry name" value="NMNAT"/>
    <property type="match status" value="1"/>
</dbReference>
<accession>A0A318IX71</accession>